<keyword evidence="4" id="KW-1185">Reference proteome</keyword>
<feature type="compositionally biased region" description="Polar residues" evidence="2">
    <location>
        <begin position="289"/>
        <end position="299"/>
    </location>
</feature>
<feature type="region of interest" description="Disordered" evidence="2">
    <location>
        <begin position="266"/>
        <end position="316"/>
    </location>
</feature>
<dbReference type="EMBL" id="JAGMUV010000017">
    <property type="protein sequence ID" value="KAH7131216.1"/>
    <property type="molecule type" value="Genomic_DNA"/>
</dbReference>
<evidence type="ECO:0000313" key="4">
    <source>
        <dbReference type="Proteomes" id="UP000738349"/>
    </source>
</evidence>
<feature type="compositionally biased region" description="Low complexity" evidence="2">
    <location>
        <begin position="276"/>
        <end position="288"/>
    </location>
</feature>
<protein>
    <submittedName>
        <fullName evidence="3">Uncharacterized protein</fullName>
    </submittedName>
</protein>
<dbReference type="Proteomes" id="UP000738349">
    <property type="component" value="Unassembled WGS sequence"/>
</dbReference>
<sequence>MLIQEKYLAILKRCEELEESSKMAEQRAKKAEERAKAIEERAKLAEERAAMAEARAVTAEERAEAAEDYMEKMESTVDALDLAVAQRCYDDERAELERLIYKFRHQTDQDQIETLRNCIKDKEEHIEHLQNLLESHNRWNESDGAMTMPPNSIASDYELTEDDHISLPDGTDPGGINQWRSIVTNQNAVDDDAADDEASDDFKQEDNVPMGSELNATLPARDGPVVGTRLHRIDEEVESDVLEPSPAEMFGFFYLPTTPNPDIVITGETESDESSDSAVENAASDNASGYASETKSENSVAVADEQTPDNASVVASEPASFITDSAEPPVLQHITSDAAENSTEAGWDLISSRASLLSTYVYLDFGDSEFGDWDHVLSAEEVDAGKKCLEWLNQTFDARSCIGIWRDEN</sequence>
<organism evidence="3 4">
    <name type="scientific">Dactylonectria macrodidyma</name>
    <dbReference type="NCBI Taxonomy" id="307937"/>
    <lineage>
        <taxon>Eukaryota</taxon>
        <taxon>Fungi</taxon>
        <taxon>Dikarya</taxon>
        <taxon>Ascomycota</taxon>
        <taxon>Pezizomycotina</taxon>
        <taxon>Sordariomycetes</taxon>
        <taxon>Hypocreomycetidae</taxon>
        <taxon>Hypocreales</taxon>
        <taxon>Nectriaceae</taxon>
        <taxon>Dactylonectria</taxon>
    </lineage>
</organism>
<comment type="caution">
    <text evidence="3">The sequence shown here is derived from an EMBL/GenBank/DDBJ whole genome shotgun (WGS) entry which is preliminary data.</text>
</comment>
<evidence type="ECO:0000256" key="1">
    <source>
        <dbReference type="SAM" id="Coils"/>
    </source>
</evidence>
<keyword evidence="1" id="KW-0175">Coiled coil</keyword>
<dbReference type="Gene3D" id="6.10.250.1010">
    <property type="match status" value="1"/>
</dbReference>
<gene>
    <name evidence="3" type="ORF">EDB81DRAFT_763870</name>
</gene>
<name>A0A9P9E758_9HYPO</name>
<evidence type="ECO:0000256" key="2">
    <source>
        <dbReference type="SAM" id="MobiDB-lite"/>
    </source>
</evidence>
<dbReference type="AlphaFoldDB" id="A0A9P9E758"/>
<proteinExistence type="predicted"/>
<accession>A0A9P9E758</accession>
<feature type="region of interest" description="Disordered" evidence="2">
    <location>
        <begin position="192"/>
        <end position="222"/>
    </location>
</feature>
<reference evidence="3" key="1">
    <citation type="journal article" date="2021" name="Nat. Commun.">
        <title>Genetic determinants of endophytism in the Arabidopsis root mycobiome.</title>
        <authorList>
            <person name="Mesny F."/>
            <person name="Miyauchi S."/>
            <person name="Thiergart T."/>
            <person name="Pickel B."/>
            <person name="Atanasova L."/>
            <person name="Karlsson M."/>
            <person name="Huettel B."/>
            <person name="Barry K.W."/>
            <person name="Haridas S."/>
            <person name="Chen C."/>
            <person name="Bauer D."/>
            <person name="Andreopoulos W."/>
            <person name="Pangilinan J."/>
            <person name="LaButti K."/>
            <person name="Riley R."/>
            <person name="Lipzen A."/>
            <person name="Clum A."/>
            <person name="Drula E."/>
            <person name="Henrissat B."/>
            <person name="Kohler A."/>
            <person name="Grigoriev I.V."/>
            <person name="Martin F.M."/>
            <person name="Hacquard S."/>
        </authorList>
    </citation>
    <scope>NUCLEOTIDE SEQUENCE</scope>
    <source>
        <strain evidence="3">MPI-CAGE-AT-0147</strain>
    </source>
</reference>
<feature type="coiled-coil region" evidence="1">
    <location>
        <begin position="14"/>
        <end position="76"/>
    </location>
</feature>
<evidence type="ECO:0000313" key="3">
    <source>
        <dbReference type="EMBL" id="KAH7131216.1"/>
    </source>
</evidence>